<keyword evidence="5" id="KW-0677">Repeat</keyword>
<dbReference type="Gene3D" id="1.50.40.10">
    <property type="entry name" value="Mitochondrial carrier domain"/>
    <property type="match status" value="2"/>
</dbReference>
<evidence type="ECO:0000313" key="12">
    <source>
        <dbReference type="Proteomes" id="UP000829291"/>
    </source>
</evidence>
<protein>
    <submittedName>
        <fullName evidence="13">Mitochondrial carnitine/acylcarnitine carrier protein-like</fullName>
    </submittedName>
</protein>
<dbReference type="InterPro" id="IPR023395">
    <property type="entry name" value="MCP_dom_sf"/>
</dbReference>
<evidence type="ECO:0000256" key="11">
    <source>
        <dbReference type="SAM" id="Phobius"/>
    </source>
</evidence>
<accession>A0ABM3G9Q1</accession>
<evidence type="ECO:0000256" key="7">
    <source>
        <dbReference type="ARBA" id="ARBA00023128"/>
    </source>
</evidence>
<evidence type="ECO:0000256" key="10">
    <source>
        <dbReference type="RuleBase" id="RU000488"/>
    </source>
</evidence>
<comment type="subcellular location">
    <subcellularLocation>
        <location evidence="1">Mitochondrion membrane</location>
        <topology evidence="1">Multi-pass membrane protein</topology>
    </subcellularLocation>
</comment>
<evidence type="ECO:0000256" key="5">
    <source>
        <dbReference type="ARBA" id="ARBA00022737"/>
    </source>
</evidence>
<evidence type="ECO:0000313" key="13">
    <source>
        <dbReference type="RefSeq" id="XP_046596993.1"/>
    </source>
</evidence>
<feature type="repeat" description="Solcar" evidence="9">
    <location>
        <begin position="194"/>
        <end position="280"/>
    </location>
</feature>
<keyword evidence="12" id="KW-1185">Reference proteome</keyword>
<evidence type="ECO:0000256" key="1">
    <source>
        <dbReference type="ARBA" id="ARBA00004225"/>
    </source>
</evidence>
<feature type="repeat" description="Solcar" evidence="9">
    <location>
        <begin position="5"/>
        <end position="89"/>
    </location>
</feature>
<dbReference type="InterPro" id="IPR018108">
    <property type="entry name" value="MCP_transmembrane"/>
</dbReference>
<feature type="repeat" description="Solcar" evidence="9">
    <location>
        <begin position="98"/>
        <end position="185"/>
    </location>
</feature>
<dbReference type="InterPro" id="IPR050567">
    <property type="entry name" value="Mitochondrial_Carrier"/>
</dbReference>
<dbReference type="Pfam" id="PF00153">
    <property type="entry name" value="Mito_carr"/>
    <property type="match status" value="3"/>
</dbReference>
<keyword evidence="3 10" id="KW-0813">Transport</keyword>
<proteinExistence type="inferred from homology"/>
<keyword evidence="4 9" id="KW-0812">Transmembrane</keyword>
<sequence length="288" mass="31305">MSQEESPIKYLLAGGFGGTCTVIIGHPLDTVKVRLQTMPGEYSGTWDTLKKIVMKEGPLGLYKGVTAPLVAITPIFAVSFFGFGLGKKLVATPDQEKLTDPQQFLAGAFSGMCTSFVMAPGERIKCLLQMQTESDKKYNGFLDCGLKLWKQGGIRKIYVGTCATLLRDVPAAGMYFFTYEVLMRKLQGITVSEGAMWPSLVAGGAAGIANWSVGMPADVIKSRLQTAPDGTYPRGVRSVLPILIREEGFLALYRGVIPVMLRAFPANAACFLGLEFAMKFLKEHAPWL</sequence>
<keyword evidence="6 11" id="KW-1133">Transmembrane helix</keyword>
<name>A0ABM3G9Q1_NEOLC</name>
<dbReference type="PROSITE" id="PS50920">
    <property type="entry name" value="SOLCAR"/>
    <property type="match status" value="3"/>
</dbReference>
<dbReference type="PANTHER" id="PTHR45624">
    <property type="entry name" value="MITOCHONDRIAL BASIC AMINO ACIDS TRANSPORTER-RELATED"/>
    <property type="match status" value="1"/>
</dbReference>
<dbReference type="RefSeq" id="XP_046596993.1">
    <property type="nucleotide sequence ID" value="XM_046741037.1"/>
</dbReference>
<dbReference type="InterPro" id="IPR002067">
    <property type="entry name" value="MCP"/>
</dbReference>
<evidence type="ECO:0000256" key="9">
    <source>
        <dbReference type="PROSITE-ProRule" id="PRU00282"/>
    </source>
</evidence>
<comment type="similarity">
    <text evidence="2 10">Belongs to the mitochondrial carrier (TC 2.A.29) family.</text>
</comment>
<dbReference type="PANTHER" id="PTHR45624:SF4">
    <property type="entry name" value="CONGESTED-LIKE TRACHEA PROTEIN-RELATED"/>
    <property type="match status" value="1"/>
</dbReference>
<evidence type="ECO:0000256" key="6">
    <source>
        <dbReference type="ARBA" id="ARBA00022989"/>
    </source>
</evidence>
<dbReference type="SUPFAM" id="SSF103506">
    <property type="entry name" value="Mitochondrial carrier"/>
    <property type="match status" value="1"/>
</dbReference>
<evidence type="ECO:0000256" key="8">
    <source>
        <dbReference type="ARBA" id="ARBA00023136"/>
    </source>
</evidence>
<keyword evidence="8 9" id="KW-0472">Membrane</keyword>
<dbReference type="PRINTS" id="PR00926">
    <property type="entry name" value="MITOCARRIER"/>
</dbReference>
<gene>
    <name evidence="13" type="primary">LOC107219272</name>
</gene>
<reference evidence="13" key="1">
    <citation type="submission" date="2025-08" db="UniProtKB">
        <authorList>
            <consortium name="RefSeq"/>
        </authorList>
    </citation>
    <scope>IDENTIFICATION</scope>
    <source>
        <tissue evidence="13">Thorax and Abdomen</tissue>
    </source>
</reference>
<organism evidence="12 13">
    <name type="scientific">Neodiprion lecontei</name>
    <name type="common">Redheaded pine sawfly</name>
    <dbReference type="NCBI Taxonomy" id="441921"/>
    <lineage>
        <taxon>Eukaryota</taxon>
        <taxon>Metazoa</taxon>
        <taxon>Ecdysozoa</taxon>
        <taxon>Arthropoda</taxon>
        <taxon>Hexapoda</taxon>
        <taxon>Insecta</taxon>
        <taxon>Pterygota</taxon>
        <taxon>Neoptera</taxon>
        <taxon>Endopterygota</taxon>
        <taxon>Hymenoptera</taxon>
        <taxon>Tenthredinoidea</taxon>
        <taxon>Diprionidae</taxon>
        <taxon>Diprioninae</taxon>
        <taxon>Neodiprion</taxon>
    </lineage>
</organism>
<evidence type="ECO:0000256" key="2">
    <source>
        <dbReference type="ARBA" id="ARBA00006375"/>
    </source>
</evidence>
<dbReference type="Proteomes" id="UP000829291">
    <property type="component" value="Chromosome 5"/>
</dbReference>
<evidence type="ECO:0000256" key="4">
    <source>
        <dbReference type="ARBA" id="ARBA00022692"/>
    </source>
</evidence>
<evidence type="ECO:0000256" key="3">
    <source>
        <dbReference type="ARBA" id="ARBA00022448"/>
    </source>
</evidence>
<feature type="transmembrane region" description="Helical" evidence="11">
    <location>
        <begin position="60"/>
        <end position="83"/>
    </location>
</feature>
<keyword evidence="7" id="KW-0496">Mitochondrion</keyword>
<dbReference type="GeneID" id="107219272"/>